<evidence type="ECO:0000313" key="2">
    <source>
        <dbReference type="EMBL" id="PQO43944.1"/>
    </source>
</evidence>
<dbReference type="PANTHER" id="PTHR24567:SF74">
    <property type="entry name" value="HTH-TYPE TRANSCRIPTIONAL REGULATOR ARCR"/>
    <property type="match status" value="1"/>
</dbReference>
<gene>
    <name evidence="2" type="ORF">C5Y93_22440</name>
</gene>
<dbReference type="InterPro" id="IPR050397">
    <property type="entry name" value="Env_Response_Regulators"/>
</dbReference>
<dbReference type="InterPro" id="IPR014710">
    <property type="entry name" value="RmlC-like_jellyroll"/>
</dbReference>
<dbReference type="Gene3D" id="2.60.120.10">
    <property type="entry name" value="Jelly Rolls"/>
    <property type="match status" value="1"/>
</dbReference>
<dbReference type="CDD" id="cd00038">
    <property type="entry name" value="CAP_ED"/>
    <property type="match status" value="1"/>
</dbReference>
<comment type="caution">
    <text evidence="2">The sequence shown here is derived from an EMBL/GenBank/DDBJ whole genome shotgun (WGS) entry which is preliminary data.</text>
</comment>
<dbReference type="AlphaFoldDB" id="A0A2S8GIT0"/>
<dbReference type="SUPFAM" id="SSF51206">
    <property type="entry name" value="cAMP-binding domain-like"/>
    <property type="match status" value="1"/>
</dbReference>
<dbReference type="PANTHER" id="PTHR24567">
    <property type="entry name" value="CRP FAMILY TRANSCRIPTIONAL REGULATORY PROTEIN"/>
    <property type="match status" value="1"/>
</dbReference>
<reference evidence="2 3" key="1">
    <citation type="submission" date="2018-02" db="EMBL/GenBank/DDBJ databases">
        <title>Comparative genomes isolates from brazilian mangrove.</title>
        <authorList>
            <person name="Araujo J.E."/>
            <person name="Taketani R.G."/>
            <person name="Silva M.C.P."/>
            <person name="Loureco M.V."/>
            <person name="Andreote F.D."/>
        </authorList>
    </citation>
    <scope>NUCLEOTIDE SEQUENCE [LARGE SCALE GENOMIC DNA]</scope>
    <source>
        <strain evidence="2 3">Nap-Phe MGV</strain>
    </source>
</reference>
<dbReference type="Proteomes" id="UP000237819">
    <property type="component" value="Unassembled WGS sequence"/>
</dbReference>
<dbReference type="PROSITE" id="PS50042">
    <property type="entry name" value="CNMP_BINDING_3"/>
    <property type="match status" value="1"/>
</dbReference>
<dbReference type="GO" id="GO:0003700">
    <property type="term" value="F:DNA-binding transcription factor activity"/>
    <property type="evidence" value="ECO:0007669"/>
    <property type="project" value="TreeGrafter"/>
</dbReference>
<name>A0A2S8GIT0_9BACT</name>
<dbReference type="InterPro" id="IPR018490">
    <property type="entry name" value="cNMP-bd_dom_sf"/>
</dbReference>
<evidence type="ECO:0000313" key="3">
    <source>
        <dbReference type="Proteomes" id="UP000237819"/>
    </source>
</evidence>
<sequence length="185" mass="19988">MPANADLAGRGIGFGESRAEGGSVMSDIDMKEAIRRVECFQGVTDEDLEEVVAMARVIQYEPEATIFREGDPAVVSYVVVAGTVSLSICAPGLGCRRISTVRAGEFLGWSPVLDNFHLTVTGRAVEPTTLIELPKDGLLQLCDQSPQFGYIFMRGIAQTLARRLSAARMQLLDLFGDEETSSLEG</sequence>
<dbReference type="Pfam" id="PF00027">
    <property type="entry name" value="cNMP_binding"/>
    <property type="match status" value="1"/>
</dbReference>
<proteinExistence type="predicted"/>
<accession>A0A2S8GIT0</accession>
<protein>
    <recommendedName>
        <fullName evidence="1">Cyclic nucleotide-binding domain-containing protein</fullName>
    </recommendedName>
</protein>
<evidence type="ECO:0000259" key="1">
    <source>
        <dbReference type="PROSITE" id="PS50042"/>
    </source>
</evidence>
<dbReference type="GO" id="GO:0005829">
    <property type="term" value="C:cytosol"/>
    <property type="evidence" value="ECO:0007669"/>
    <property type="project" value="TreeGrafter"/>
</dbReference>
<dbReference type="SMART" id="SM00100">
    <property type="entry name" value="cNMP"/>
    <property type="match status" value="1"/>
</dbReference>
<organism evidence="2 3">
    <name type="scientific">Blastopirellula marina</name>
    <dbReference type="NCBI Taxonomy" id="124"/>
    <lineage>
        <taxon>Bacteria</taxon>
        <taxon>Pseudomonadati</taxon>
        <taxon>Planctomycetota</taxon>
        <taxon>Planctomycetia</taxon>
        <taxon>Pirellulales</taxon>
        <taxon>Pirellulaceae</taxon>
        <taxon>Blastopirellula</taxon>
    </lineage>
</organism>
<dbReference type="EMBL" id="PUHZ01000022">
    <property type="protein sequence ID" value="PQO43944.1"/>
    <property type="molecule type" value="Genomic_DNA"/>
</dbReference>
<dbReference type="InterPro" id="IPR000595">
    <property type="entry name" value="cNMP-bd_dom"/>
</dbReference>
<feature type="domain" description="Cyclic nucleotide-binding" evidence="1">
    <location>
        <begin position="39"/>
        <end position="141"/>
    </location>
</feature>